<proteinExistence type="predicted"/>
<dbReference type="EMBL" id="BA000030">
    <property type="protein sequence ID" value="BAC72506.1"/>
    <property type="molecule type" value="Genomic_DNA"/>
</dbReference>
<dbReference type="HOGENOM" id="CLU_1342601_0_0_11"/>
<feature type="region of interest" description="Disordered" evidence="1">
    <location>
        <begin position="104"/>
        <end position="150"/>
    </location>
</feature>
<dbReference type="AlphaFoldDB" id="Q82E22"/>
<protein>
    <submittedName>
        <fullName evidence="2">Uncharacterized protein</fullName>
    </submittedName>
</protein>
<reference evidence="2 3" key="1">
    <citation type="journal article" date="2001" name="Proc. Natl. Acad. Sci. U.S.A.">
        <title>Genome sequence of an industrial microorganism Streptomyces avermitilis: deducing the ability of producing secondary metabolites.</title>
        <authorList>
            <person name="Omura S."/>
            <person name="Ikeda H."/>
            <person name="Ishikawa J."/>
            <person name="Hanamoto A."/>
            <person name="Takahashi C."/>
            <person name="Shinose M."/>
            <person name="Takahashi Y."/>
            <person name="Horikawa H."/>
            <person name="Nakazawa H."/>
            <person name="Osonoe T."/>
            <person name="Kikuchi H."/>
            <person name="Shiba T."/>
            <person name="Sakaki Y."/>
            <person name="Hattori M."/>
        </authorList>
    </citation>
    <scope>NUCLEOTIDE SEQUENCE [LARGE SCALE GENOMIC DNA]</scope>
    <source>
        <strain evidence="3">ATCC 31267 / DSM 46492 / JCM 5070 / NBRC 14893 / NCIMB 12804 / NRRL 8165 / MA-4680</strain>
    </source>
</reference>
<accession>Q82E22</accession>
<sequence>MNPQLPAVLSLPKVPAGPQLRKARRVRKVPVTPEWLPTVRKAPAVPERLPKVPKVLVIPEARKAPKVRKIPAVPEFRKGRKAPAVPERLPKVRKIPAVPKRRRVPKIPTNPRIPTSPVPDVSRPLPPRRAGAFPAGHAEDRGHRSPRPVRHRDAYLHPTAVLGRVAPAAQPDHRVSDLPHGVPPKRAVKHLSAGSWRPLTPWLV</sequence>
<keyword evidence="3" id="KW-1185">Reference proteome</keyword>
<dbReference type="KEGG" id="sma:SAVERM_4794"/>
<gene>
    <name evidence="2" type="ORF">SAVERM_4794</name>
</gene>
<reference evidence="2 3" key="2">
    <citation type="journal article" date="2003" name="Nat. Biotechnol.">
        <title>Complete genome sequence and comparative analysis of the industrial microorganism Streptomyces avermitilis.</title>
        <authorList>
            <person name="Ikeda H."/>
            <person name="Ishikawa J."/>
            <person name="Hanamoto A."/>
            <person name="Shinose M."/>
            <person name="Kikuchi H."/>
            <person name="Shiba T."/>
            <person name="Sakaki Y."/>
            <person name="Hattori M."/>
            <person name="Omura S."/>
        </authorList>
    </citation>
    <scope>NUCLEOTIDE SEQUENCE [LARGE SCALE GENOMIC DNA]</scope>
    <source>
        <strain evidence="3">ATCC 31267 / DSM 46492 / JCM 5070 / NBRC 14893 / NCIMB 12804 / NRRL 8165 / MA-4680</strain>
    </source>
</reference>
<evidence type="ECO:0000313" key="3">
    <source>
        <dbReference type="Proteomes" id="UP000000428"/>
    </source>
</evidence>
<organism evidence="2 3">
    <name type="scientific">Streptomyces avermitilis (strain ATCC 31267 / DSM 46492 / JCM 5070 / NBRC 14893 / NCIMB 12804 / NRRL 8165 / MA-4680)</name>
    <dbReference type="NCBI Taxonomy" id="227882"/>
    <lineage>
        <taxon>Bacteria</taxon>
        <taxon>Bacillati</taxon>
        <taxon>Actinomycetota</taxon>
        <taxon>Actinomycetes</taxon>
        <taxon>Kitasatosporales</taxon>
        <taxon>Streptomycetaceae</taxon>
        <taxon>Streptomyces</taxon>
    </lineage>
</organism>
<evidence type="ECO:0000256" key="1">
    <source>
        <dbReference type="SAM" id="MobiDB-lite"/>
    </source>
</evidence>
<dbReference type="Proteomes" id="UP000000428">
    <property type="component" value="Chromosome"/>
</dbReference>
<reference evidence="2 3" key="3">
    <citation type="journal article" date="2014" name="J. Ind. Microbiol. Biotechnol.">
        <title>Genome mining of the Streptomyces avermitilis genome and development of genome-minimized hosts for heterologous expression of biosynthetic gene clusters.</title>
        <authorList>
            <person name="Ikeda H."/>
            <person name="Shin-ya K."/>
            <person name="Omura S."/>
        </authorList>
    </citation>
    <scope>NUCLEOTIDE SEQUENCE [LARGE SCALE GENOMIC DNA]</scope>
    <source>
        <strain evidence="3">ATCC 31267 / DSM 46492 / JCM 5070 / NBRC 14893 / NCIMB 12804 / NRRL 8165 / MA-4680</strain>
    </source>
</reference>
<dbReference type="eggNOG" id="ENOG5032IRE">
    <property type="taxonomic scope" value="Bacteria"/>
</dbReference>
<name>Q82E22_STRAW</name>
<evidence type="ECO:0000313" key="2">
    <source>
        <dbReference type="EMBL" id="BAC72506.1"/>
    </source>
</evidence>